<feature type="transmembrane region" description="Helical" evidence="1">
    <location>
        <begin position="20"/>
        <end position="41"/>
    </location>
</feature>
<keyword evidence="1" id="KW-1133">Transmembrane helix</keyword>
<reference evidence="2 3" key="1">
    <citation type="submission" date="2024-10" db="EMBL/GenBank/DDBJ databases">
        <title>Isolation, draft genome sequencing and identification of Phyllobacterium sp. NSA23, isolated from leaf soil.</title>
        <authorList>
            <person name="Akita H."/>
        </authorList>
    </citation>
    <scope>NUCLEOTIDE SEQUENCE [LARGE SCALE GENOMIC DNA]</scope>
    <source>
        <strain evidence="2 3">NSA23</strain>
    </source>
</reference>
<sequence>MHSAAQREISITESRFFTRVFYAFLGLAILSAAINLGGRYFGPLIAMGGHTDDVTVREIVIGNNVLTIPANMIRFPAQRRDGVANRVDLYLKWPEMAGYSAQARSEFNFTAARRQLLFLSIEPRTMSRDMSGRYLPIYSALIELPGTPGPAGLTLYSFRQTSGYINEELTVSSTGGDTPDFVARCLEENVAKEMAGACERDIQFGDGLQLLYRFPRHLLGEWRALDEAVRSFAAGHLADAI</sequence>
<keyword evidence="1" id="KW-0472">Membrane</keyword>
<organism evidence="2 3">
    <name type="scientific">Phyllobacterium phragmitis</name>
    <dbReference type="NCBI Taxonomy" id="2670329"/>
    <lineage>
        <taxon>Bacteria</taxon>
        <taxon>Pseudomonadati</taxon>
        <taxon>Pseudomonadota</taxon>
        <taxon>Alphaproteobacteria</taxon>
        <taxon>Hyphomicrobiales</taxon>
        <taxon>Phyllobacteriaceae</taxon>
        <taxon>Phyllobacterium</taxon>
    </lineage>
</organism>
<keyword evidence="3" id="KW-1185">Reference proteome</keyword>
<gene>
    <name evidence="2" type="ORF">PPNSA23_22030</name>
</gene>
<protein>
    <recommendedName>
        <fullName evidence="4">Molecular chaperone</fullName>
    </recommendedName>
</protein>
<evidence type="ECO:0000313" key="3">
    <source>
        <dbReference type="Proteomes" id="UP001628091"/>
    </source>
</evidence>
<keyword evidence="1" id="KW-0812">Transmembrane</keyword>
<evidence type="ECO:0000256" key="1">
    <source>
        <dbReference type="SAM" id="Phobius"/>
    </source>
</evidence>
<proteinExistence type="predicted"/>
<evidence type="ECO:0008006" key="4">
    <source>
        <dbReference type="Google" id="ProtNLM"/>
    </source>
</evidence>
<evidence type="ECO:0000313" key="2">
    <source>
        <dbReference type="EMBL" id="GAB1582260.1"/>
    </source>
</evidence>
<dbReference type="RefSeq" id="WP_407864923.1">
    <property type="nucleotide sequence ID" value="NZ_BAAFZP010000001.1"/>
</dbReference>
<comment type="caution">
    <text evidence="2">The sequence shown here is derived from an EMBL/GenBank/DDBJ whole genome shotgun (WGS) entry which is preliminary data.</text>
</comment>
<name>A0ABQ0H022_9HYPH</name>
<accession>A0ABQ0H022</accession>
<dbReference type="EMBL" id="BAAFZP010000001">
    <property type="protein sequence ID" value="GAB1582260.1"/>
    <property type="molecule type" value="Genomic_DNA"/>
</dbReference>
<dbReference type="Proteomes" id="UP001628091">
    <property type="component" value="Unassembled WGS sequence"/>
</dbReference>